<feature type="region of interest" description="Disordered" evidence="2">
    <location>
        <begin position="388"/>
        <end position="436"/>
    </location>
</feature>
<keyword evidence="5" id="KW-1185">Reference proteome</keyword>
<dbReference type="SUPFAM" id="SSF47986">
    <property type="entry name" value="DEATH domain"/>
    <property type="match status" value="2"/>
</dbReference>
<evidence type="ECO:0000313" key="4">
    <source>
        <dbReference type="EMBL" id="KAJ7383147.1"/>
    </source>
</evidence>
<accession>A0A9W9ZK66</accession>
<feature type="coiled-coil region" evidence="1">
    <location>
        <begin position="640"/>
        <end position="674"/>
    </location>
</feature>
<dbReference type="InterPro" id="IPR000488">
    <property type="entry name" value="Death_dom"/>
</dbReference>
<feature type="region of interest" description="Disordered" evidence="2">
    <location>
        <begin position="840"/>
        <end position="880"/>
    </location>
</feature>
<evidence type="ECO:0000259" key="3">
    <source>
        <dbReference type="PROSITE" id="PS50017"/>
    </source>
</evidence>
<gene>
    <name evidence="4" type="ORF">OS493_030298</name>
</gene>
<organism evidence="4 5">
    <name type="scientific">Desmophyllum pertusum</name>
    <dbReference type="NCBI Taxonomy" id="174260"/>
    <lineage>
        <taxon>Eukaryota</taxon>
        <taxon>Metazoa</taxon>
        <taxon>Cnidaria</taxon>
        <taxon>Anthozoa</taxon>
        <taxon>Hexacorallia</taxon>
        <taxon>Scleractinia</taxon>
        <taxon>Caryophylliina</taxon>
        <taxon>Caryophylliidae</taxon>
        <taxon>Desmophyllum</taxon>
    </lineage>
</organism>
<feature type="compositionally biased region" description="Low complexity" evidence="2">
    <location>
        <begin position="422"/>
        <end position="435"/>
    </location>
</feature>
<dbReference type="PANTHER" id="PTHR15077">
    <property type="entry name" value="FAS-ASSOCIATING DEATH DOMAIN-CONTAINING PROTEIN FADD"/>
    <property type="match status" value="1"/>
</dbReference>
<dbReference type="Proteomes" id="UP001163046">
    <property type="component" value="Unassembled WGS sequence"/>
</dbReference>
<reference evidence="4" key="1">
    <citation type="submission" date="2023-01" db="EMBL/GenBank/DDBJ databases">
        <title>Genome assembly of the deep-sea coral Lophelia pertusa.</title>
        <authorList>
            <person name="Herrera S."/>
            <person name="Cordes E."/>
        </authorList>
    </citation>
    <scope>NUCLEOTIDE SEQUENCE</scope>
    <source>
        <strain evidence="4">USNM1676648</strain>
        <tissue evidence="4">Polyp</tissue>
    </source>
</reference>
<keyword evidence="1" id="KW-0175">Coiled coil</keyword>
<feature type="compositionally biased region" description="Basic and acidic residues" evidence="2">
    <location>
        <begin position="851"/>
        <end position="861"/>
    </location>
</feature>
<evidence type="ECO:0000313" key="5">
    <source>
        <dbReference type="Proteomes" id="UP001163046"/>
    </source>
</evidence>
<dbReference type="OrthoDB" id="100767at2759"/>
<comment type="caution">
    <text evidence="4">The sequence shown here is derived from an EMBL/GenBank/DDBJ whole genome shotgun (WGS) entry which is preliminary data.</text>
</comment>
<dbReference type="CDD" id="cd01670">
    <property type="entry name" value="Death"/>
    <property type="match status" value="2"/>
</dbReference>
<dbReference type="SMART" id="SM00005">
    <property type="entry name" value="DEATH"/>
    <property type="match status" value="2"/>
</dbReference>
<feature type="region of interest" description="Disordered" evidence="2">
    <location>
        <begin position="474"/>
        <end position="494"/>
    </location>
</feature>
<dbReference type="InterPro" id="IPR016729">
    <property type="entry name" value="FADD"/>
</dbReference>
<name>A0A9W9ZK66_9CNID</name>
<feature type="domain" description="Death" evidence="3">
    <location>
        <begin position="112"/>
        <end position="195"/>
    </location>
</feature>
<dbReference type="Pfam" id="PF00531">
    <property type="entry name" value="Death"/>
    <property type="match status" value="2"/>
</dbReference>
<dbReference type="Gene3D" id="1.10.533.10">
    <property type="entry name" value="Death Domain, Fas"/>
    <property type="match status" value="2"/>
</dbReference>
<dbReference type="PROSITE" id="PS50017">
    <property type="entry name" value="DEATH_DOMAIN"/>
    <property type="match status" value="2"/>
</dbReference>
<feature type="domain" description="Death" evidence="3">
    <location>
        <begin position="542"/>
        <end position="626"/>
    </location>
</feature>
<dbReference type="GO" id="GO:0007165">
    <property type="term" value="P:signal transduction"/>
    <property type="evidence" value="ECO:0007669"/>
    <property type="project" value="InterPro"/>
</dbReference>
<dbReference type="InterPro" id="IPR011029">
    <property type="entry name" value="DEATH-like_dom_sf"/>
</dbReference>
<sequence>MASLAVGINSTPNLPCSTDAEDVFRSECLRYHSWMVQQSSLMRSRSRRPLSENDVRVAEAYFSIETSLIIEGTGQSSSNISTSYSTSTPNAQRRLFSCPEDTNLFIPCEPSLEATFSEIHENLGASWKKLGRHMLKKECFLDNIDEDFKGVGEKAYQLLLKWKEEEGATAMPQALFKALVHIKRTDVAKKLMKLIPSLLPLSYLLDSVIASGCVLYNSKEEAENLKVEKVLCKDEKVLVCLSMETSRKLVLKQVEGEENVFAVRKCIDCKALTQQKQRLRKTEEFLKDLQMKQKMIQDLLDVIKQLENHLLKQHQDISRQHFSCQNCGQYTIKQDLVQKELTLLHHELGRMIQNGNKRISISGIPSERIFNLATRTYSVCEEHREMHLRSRNRRSVCQHPEETVDSDDSDDHIEGPLMLTKSNSNPPSSSNPLSSRQSYLLAQENPIMMRSCHSPDWSGVPAFKIWSSDFKSPLSSGNSKHQDQDRCSKVSANQLNPLQWQKGLPTSTRRRRYGQSTLLISVKSPDMDYPMVLDPSHEMTERDMNERQLAEDIGDKWRDLARALYYSQAVIDAIQRDKGNSTKECCIAVLVRWMRQEGRDATAGKLAEVLTKIGLKSVADKLMGHLPCVDVKDIDESNQSSKMRARIEQLEKQLQDAEQECSKLRARIVELEEDIASRSGQQQRDSSQENLDNDLDTEQATIERGIDIRLKRLIKQLLNNNVTEVKEDNLKTLTTLSVSIQEIYNEIQAMVAEACKCNEDLKTDFCDFAYHGLKAEHNDLVHRVNDLELARGEMSDEEKKNFKKLQENQINRQRQVEKLEKLLRGLFCLPESLPEKTYSVPCLGSDNTSVSKKESRRRCTDPGHGQKQIKPLEQATSSGN</sequence>
<dbReference type="EMBL" id="MU825905">
    <property type="protein sequence ID" value="KAJ7383147.1"/>
    <property type="molecule type" value="Genomic_DNA"/>
</dbReference>
<dbReference type="PANTHER" id="PTHR15077:SF9">
    <property type="entry name" value="C-TERMINAL OF ROC (COR) DOMAIN-CONTAINING PROTEIN"/>
    <property type="match status" value="1"/>
</dbReference>
<dbReference type="AlphaFoldDB" id="A0A9W9ZK66"/>
<protein>
    <recommendedName>
        <fullName evidence="3">Death domain-containing protein</fullName>
    </recommendedName>
</protein>
<evidence type="ECO:0000256" key="2">
    <source>
        <dbReference type="SAM" id="MobiDB-lite"/>
    </source>
</evidence>
<feature type="coiled-coil region" evidence="1">
    <location>
        <begin position="269"/>
        <end position="309"/>
    </location>
</feature>
<proteinExistence type="predicted"/>
<feature type="region of interest" description="Disordered" evidence="2">
    <location>
        <begin position="676"/>
        <end position="696"/>
    </location>
</feature>
<evidence type="ECO:0000256" key="1">
    <source>
        <dbReference type="SAM" id="Coils"/>
    </source>
</evidence>